<accession>A0A926D312</accession>
<dbReference type="EMBL" id="JACRSR010000002">
    <property type="protein sequence ID" value="MBC8531475.1"/>
    <property type="molecule type" value="Genomic_DNA"/>
</dbReference>
<dbReference type="GO" id="GO:0046872">
    <property type="term" value="F:metal ion binding"/>
    <property type="evidence" value="ECO:0007669"/>
    <property type="project" value="UniProtKB-KW"/>
</dbReference>
<organism evidence="6 7">
    <name type="scientific">Gehongia tenuis</name>
    <dbReference type="NCBI Taxonomy" id="2763655"/>
    <lineage>
        <taxon>Bacteria</taxon>
        <taxon>Bacillati</taxon>
        <taxon>Bacillota</taxon>
        <taxon>Clostridia</taxon>
        <taxon>Christensenellales</taxon>
        <taxon>Christensenellaceae</taxon>
        <taxon>Gehongia</taxon>
    </lineage>
</organism>
<evidence type="ECO:0000313" key="7">
    <source>
        <dbReference type="Proteomes" id="UP000623172"/>
    </source>
</evidence>
<dbReference type="RefSeq" id="WP_249316064.1">
    <property type="nucleotide sequence ID" value="NZ_JACRSR010000002.1"/>
</dbReference>
<keyword evidence="4" id="KW-0411">Iron-sulfur</keyword>
<gene>
    <name evidence="6" type="ORF">H8696_06390</name>
</gene>
<sequence>MAIMRMAKTVMKNLFSKPATYGYPDVKRQYPARTRGHVSIDIDACIFCGLCSRKCPTGAIRVDRNGKSWSIEPFSCIQCNCCVETCPKKCLRMENNYTEPGAHKLLVTYTQNKPEE</sequence>
<protein>
    <submittedName>
        <fullName evidence="6">4Fe-4S binding protein</fullName>
    </submittedName>
</protein>
<evidence type="ECO:0000256" key="3">
    <source>
        <dbReference type="ARBA" id="ARBA00023004"/>
    </source>
</evidence>
<dbReference type="InterPro" id="IPR017900">
    <property type="entry name" value="4Fe4S_Fe_S_CS"/>
</dbReference>
<evidence type="ECO:0000256" key="1">
    <source>
        <dbReference type="ARBA" id="ARBA00022485"/>
    </source>
</evidence>
<evidence type="ECO:0000256" key="2">
    <source>
        <dbReference type="ARBA" id="ARBA00022723"/>
    </source>
</evidence>
<dbReference type="PROSITE" id="PS51379">
    <property type="entry name" value="4FE4S_FER_2"/>
    <property type="match status" value="2"/>
</dbReference>
<proteinExistence type="predicted"/>
<feature type="domain" description="4Fe-4S ferredoxin-type" evidence="5">
    <location>
        <begin position="67"/>
        <end position="96"/>
    </location>
</feature>
<evidence type="ECO:0000259" key="5">
    <source>
        <dbReference type="PROSITE" id="PS51379"/>
    </source>
</evidence>
<dbReference type="PANTHER" id="PTHR43687:SF1">
    <property type="entry name" value="FERREDOXIN III"/>
    <property type="match status" value="1"/>
</dbReference>
<dbReference type="AlphaFoldDB" id="A0A926D312"/>
<dbReference type="InterPro" id="IPR050572">
    <property type="entry name" value="Fe-S_Ferredoxin"/>
</dbReference>
<dbReference type="SUPFAM" id="SSF46548">
    <property type="entry name" value="alpha-helical ferredoxin"/>
    <property type="match status" value="1"/>
</dbReference>
<reference evidence="6" key="1">
    <citation type="submission" date="2020-08" db="EMBL/GenBank/DDBJ databases">
        <title>Genome public.</title>
        <authorList>
            <person name="Liu C."/>
            <person name="Sun Q."/>
        </authorList>
    </citation>
    <scope>NUCLEOTIDE SEQUENCE</scope>
    <source>
        <strain evidence="6">NSJ-53</strain>
    </source>
</reference>
<comment type="caution">
    <text evidence="6">The sequence shown here is derived from an EMBL/GenBank/DDBJ whole genome shotgun (WGS) entry which is preliminary data.</text>
</comment>
<keyword evidence="3" id="KW-0408">Iron</keyword>
<dbReference type="GO" id="GO:0051539">
    <property type="term" value="F:4 iron, 4 sulfur cluster binding"/>
    <property type="evidence" value="ECO:0007669"/>
    <property type="project" value="UniProtKB-KW"/>
</dbReference>
<keyword evidence="2" id="KW-0479">Metal-binding</keyword>
<dbReference type="InterPro" id="IPR017896">
    <property type="entry name" value="4Fe4S_Fe-S-bd"/>
</dbReference>
<evidence type="ECO:0000256" key="4">
    <source>
        <dbReference type="ARBA" id="ARBA00023014"/>
    </source>
</evidence>
<evidence type="ECO:0000313" key="6">
    <source>
        <dbReference type="EMBL" id="MBC8531475.1"/>
    </source>
</evidence>
<dbReference type="Proteomes" id="UP000623172">
    <property type="component" value="Unassembled WGS sequence"/>
</dbReference>
<keyword evidence="1" id="KW-0004">4Fe-4S</keyword>
<dbReference type="Gene3D" id="3.30.70.20">
    <property type="match status" value="2"/>
</dbReference>
<name>A0A926D312_9FIRM</name>
<dbReference type="Pfam" id="PF13237">
    <property type="entry name" value="Fer4_10"/>
    <property type="match status" value="1"/>
</dbReference>
<dbReference type="PROSITE" id="PS00198">
    <property type="entry name" value="4FE4S_FER_1"/>
    <property type="match status" value="2"/>
</dbReference>
<keyword evidence="7" id="KW-1185">Reference proteome</keyword>
<feature type="domain" description="4Fe-4S ferredoxin-type" evidence="5">
    <location>
        <begin position="36"/>
        <end position="65"/>
    </location>
</feature>
<dbReference type="PANTHER" id="PTHR43687">
    <property type="entry name" value="ADENYLYLSULFATE REDUCTASE, BETA SUBUNIT"/>
    <property type="match status" value="1"/>
</dbReference>